<evidence type="ECO:0000256" key="1">
    <source>
        <dbReference type="SAM" id="MobiDB-lite"/>
    </source>
</evidence>
<reference evidence="2 3" key="1">
    <citation type="submission" date="2024-06" db="EMBL/GenBank/DDBJ databases">
        <authorList>
            <person name="Pan Q."/>
            <person name="Wen M."/>
            <person name="Jouanno E."/>
            <person name="Zahm M."/>
            <person name="Klopp C."/>
            <person name="Cabau C."/>
            <person name="Louis A."/>
            <person name="Berthelot C."/>
            <person name="Parey E."/>
            <person name="Roest Crollius H."/>
            <person name="Montfort J."/>
            <person name="Robinson-Rechavi M."/>
            <person name="Bouchez O."/>
            <person name="Lampietro C."/>
            <person name="Lopez Roques C."/>
            <person name="Donnadieu C."/>
            <person name="Postlethwait J."/>
            <person name="Bobe J."/>
            <person name="Verreycken H."/>
            <person name="Guiguen Y."/>
        </authorList>
    </citation>
    <scope>NUCLEOTIDE SEQUENCE [LARGE SCALE GENOMIC DNA]</scope>
    <source>
        <strain evidence="2">Up_M1</strain>
        <tissue evidence="2">Testis</tissue>
    </source>
</reference>
<dbReference type="EMBL" id="JAGEUA010000003">
    <property type="protein sequence ID" value="KAL0992644.1"/>
    <property type="molecule type" value="Genomic_DNA"/>
</dbReference>
<sequence>MSTLYSFQEQLVSIMDALSKTAVSEISKLVDIESKVLKLEITRGRNEIAVLSEKLQLMESLLWVDRGHIDDGKADKHSKTPTRAMNDSFGRPPSLPTRPGIKSERSCEHICSPQEMPGVQQVDDSSPALETLPTTTSRGQSELIVIKEEPSGMEIWNNGPKTDEKGATTPQETEAGHLDVLQHCPDDSDNQNTLSESEVEHEAPYPKDLRG</sequence>
<evidence type="ECO:0000313" key="3">
    <source>
        <dbReference type="Proteomes" id="UP001557470"/>
    </source>
</evidence>
<protein>
    <submittedName>
        <fullName evidence="2">Uncharacterized protein</fullName>
    </submittedName>
</protein>
<dbReference type="Proteomes" id="UP001557470">
    <property type="component" value="Unassembled WGS sequence"/>
</dbReference>
<keyword evidence="3" id="KW-1185">Reference proteome</keyword>
<organism evidence="2 3">
    <name type="scientific">Umbra pygmaea</name>
    <name type="common">Eastern mudminnow</name>
    <dbReference type="NCBI Taxonomy" id="75934"/>
    <lineage>
        <taxon>Eukaryota</taxon>
        <taxon>Metazoa</taxon>
        <taxon>Chordata</taxon>
        <taxon>Craniata</taxon>
        <taxon>Vertebrata</taxon>
        <taxon>Euteleostomi</taxon>
        <taxon>Actinopterygii</taxon>
        <taxon>Neopterygii</taxon>
        <taxon>Teleostei</taxon>
        <taxon>Protacanthopterygii</taxon>
        <taxon>Esociformes</taxon>
        <taxon>Umbridae</taxon>
        <taxon>Umbra</taxon>
    </lineage>
</organism>
<proteinExistence type="predicted"/>
<feature type="region of interest" description="Disordered" evidence="1">
    <location>
        <begin position="73"/>
        <end position="102"/>
    </location>
</feature>
<name>A0ABD0X3U8_UMBPY</name>
<feature type="region of interest" description="Disordered" evidence="1">
    <location>
        <begin position="117"/>
        <end position="211"/>
    </location>
</feature>
<feature type="compositionally biased region" description="Basic and acidic residues" evidence="1">
    <location>
        <begin position="198"/>
        <end position="211"/>
    </location>
</feature>
<accession>A0ABD0X3U8</accession>
<gene>
    <name evidence="2" type="ORF">UPYG_G00096130</name>
</gene>
<evidence type="ECO:0000313" key="2">
    <source>
        <dbReference type="EMBL" id="KAL0992644.1"/>
    </source>
</evidence>
<comment type="caution">
    <text evidence="2">The sequence shown here is derived from an EMBL/GenBank/DDBJ whole genome shotgun (WGS) entry which is preliminary data.</text>
</comment>
<dbReference type="AlphaFoldDB" id="A0ABD0X3U8"/>